<dbReference type="OrthoDB" id="170219at2157"/>
<proteinExistence type="predicted"/>
<protein>
    <submittedName>
        <fullName evidence="1">Uncharacterized protein</fullName>
    </submittedName>
</protein>
<dbReference type="RefSeq" id="WP_090506705.1">
    <property type="nucleotide sequence ID" value="NZ_FNWL01000002.1"/>
</dbReference>
<dbReference type="Pfam" id="PF25947">
    <property type="entry name" value="WHD_halo_double"/>
    <property type="match status" value="1"/>
</dbReference>
<evidence type="ECO:0000313" key="1">
    <source>
        <dbReference type="EMBL" id="SEH14805.1"/>
    </source>
</evidence>
<accession>A0A1H6FYL1</accession>
<dbReference type="InterPro" id="IPR058821">
    <property type="entry name" value="Double_WHD-containing_halo"/>
</dbReference>
<dbReference type="AlphaFoldDB" id="A0A1H6FYL1"/>
<keyword evidence="2" id="KW-1185">Reference proteome</keyword>
<reference evidence="2" key="1">
    <citation type="submission" date="2016-10" db="EMBL/GenBank/DDBJ databases">
        <authorList>
            <person name="Varghese N."/>
            <person name="Submissions S."/>
        </authorList>
    </citation>
    <scope>NUCLEOTIDE SEQUENCE [LARGE SCALE GENOMIC DNA]</scope>
    <source>
        <strain evidence="2">CGMCC 1.8981</strain>
    </source>
</reference>
<dbReference type="Proteomes" id="UP000199112">
    <property type="component" value="Unassembled WGS sequence"/>
</dbReference>
<dbReference type="EMBL" id="FNWL01000002">
    <property type="protein sequence ID" value="SEH14805.1"/>
    <property type="molecule type" value="Genomic_DNA"/>
</dbReference>
<gene>
    <name evidence="1" type="ORF">SAMN04487967_1776</name>
</gene>
<sequence>MQFKPIPEPPHDLESVESILEAVPDTAGAVDDCCAHLVRETRLETRADAETWLAFVRALELASEEPAGYRRAEDATVRLAQFEAEADSLQESFKARVYAAEAVLESLERADEPRNVEAVFDDVRGEIPALKRMQNDGDLETHWLERTKRLLEWAALLALVQRTEDGRYLRWSE</sequence>
<name>A0A1H6FYL1_9EURY</name>
<evidence type="ECO:0000313" key="2">
    <source>
        <dbReference type="Proteomes" id="UP000199112"/>
    </source>
</evidence>
<organism evidence="1 2">
    <name type="scientific">Natronorubrum sediminis</name>
    <dbReference type="NCBI Taxonomy" id="640943"/>
    <lineage>
        <taxon>Archaea</taxon>
        <taxon>Methanobacteriati</taxon>
        <taxon>Methanobacteriota</taxon>
        <taxon>Stenosarchaea group</taxon>
        <taxon>Halobacteria</taxon>
        <taxon>Halobacteriales</taxon>
        <taxon>Natrialbaceae</taxon>
        <taxon>Natronorubrum</taxon>
    </lineage>
</organism>